<proteinExistence type="predicted"/>
<evidence type="ECO:0000313" key="2">
    <source>
        <dbReference type="Proteomes" id="UP000674938"/>
    </source>
</evidence>
<organism evidence="1 2">
    <name type="scientific">Vagococcus allomyrinae</name>
    <dbReference type="NCBI Taxonomy" id="2794353"/>
    <lineage>
        <taxon>Bacteria</taxon>
        <taxon>Bacillati</taxon>
        <taxon>Bacillota</taxon>
        <taxon>Bacilli</taxon>
        <taxon>Lactobacillales</taxon>
        <taxon>Enterococcaceae</taxon>
        <taxon>Vagococcus</taxon>
    </lineage>
</organism>
<protein>
    <submittedName>
        <fullName evidence="1">Uncharacterized protein</fullName>
    </submittedName>
</protein>
<comment type="caution">
    <text evidence="1">The sequence shown here is derived from an EMBL/GenBank/DDBJ whole genome shotgun (WGS) entry which is preliminary data.</text>
</comment>
<reference evidence="1" key="1">
    <citation type="submission" date="2020-12" db="EMBL/GenBank/DDBJ databases">
        <title>Vagococcus allomyrinae sp. nov. and Enterococcus lavae sp. nov., isolated from the larvae of Allomyrina dichotoma.</title>
        <authorList>
            <person name="Lee S.D."/>
        </authorList>
    </citation>
    <scope>NUCLEOTIDE SEQUENCE</scope>
    <source>
        <strain evidence="1">BWB3-3</strain>
    </source>
</reference>
<dbReference type="AlphaFoldDB" id="A0A940P8U4"/>
<dbReference type="Proteomes" id="UP000674938">
    <property type="component" value="Unassembled WGS sequence"/>
</dbReference>
<dbReference type="EMBL" id="JAEEGA010000019">
    <property type="protein sequence ID" value="MBP1043849.1"/>
    <property type="molecule type" value="Genomic_DNA"/>
</dbReference>
<keyword evidence="2" id="KW-1185">Reference proteome</keyword>
<evidence type="ECO:0000313" key="1">
    <source>
        <dbReference type="EMBL" id="MBP1043849.1"/>
    </source>
</evidence>
<sequence length="102" mass="12272">MTINEFIDYIEQQLTSKESFYGKAMDDQLARNSRRAPAKRWNEVKMTRVIDKQWKELLTNIYNQIRPNVKKTTEPEDGWIEYIAQDDFVDSINESIYEIEFE</sequence>
<gene>
    <name evidence="1" type="ORF">I6N95_22730</name>
</gene>
<accession>A0A940P8U4</accession>
<dbReference type="RefSeq" id="WP_209531733.1">
    <property type="nucleotide sequence ID" value="NZ_JAEEGA010000019.1"/>
</dbReference>
<name>A0A940P8U4_9ENTE</name>